<dbReference type="AlphaFoldDB" id="A0A7J6NSM0"/>
<organism evidence="1 2">
    <name type="scientific">Perkinsus olseni</name>
    <name type="common">Perkinsus atlanticus</name>
    <dbReference type="NCBI Taxonomy" id="32597"/>
    <lineage>
        <taxon>Eukaryota</taxon>
        <taxon>Sar</taxon>
        <taxon>Alveolata</taxon>
        <taxon>Perkinsozoa</taxon>
        <taxon>Perkinsea</taxon>
        <taxon>Perkinsida</taxon>
        <taxon>Perkinsidae</taxon>
        <taxon>Perkinsus</taxon>
    </lineage>
</organism>
<dbReference type="Proteomes" id="UP000541610">
    <property type="component" value="Unassembled WGS sequence"/>
</dbReference>
<evidence type="ECO:0000313" key="2">
    <source>
        <dbReference type="Proteomes" id="UP000541610"/>
    </source>
</evidence>
<dbReference type="EMBL" id="JABANP010000204">
    <property type="protein sequence ID" value="KAF4686889.1"/>
    <property type="molecule type" value="Genomic_DNA"/>
</dbReference>
<proteinExistence type="predicted"/>
<gene>
    <name evidence="1" type="ORF">FOZ60_004709</name>
</gene>
<protein>
    <submittedName>
        <fullName evidence="1">Uncharacterized protein</fullName>
    </submittedName>
</protein>
<name>A0A7J6NSM0_PEROL</name>
<evidence type="ECO:0000313" key="1">
    <source>
        <dbReference type="EMBL" id="KAF4686889.1"/>
    </source>
</evidence>
<sequence>MSNWNGLSGTSIDTDCLSKFRAQGLLWAVDVTRDTTALHACVGDSLMLEGLHIRPTLSEVFNNQGLFPVHGCQLGTAKPTRIPTQETVPPPRKIRDIDSNTGCIIHSESRFCAIKYRDALVRLN</sequence>
<comment type="caution">
    <text evidence="1">The sequence shown here is derived from an EMBL/GenBank/DDBJ whole genome shotgun (WGS) entry which is preliminary data.</text>
</comment>
<accession>A0A7J6NSM0</accession>
<reference evidence="1 2" key="1">
    <citation type="submission" date="2020-04" db="EMBL/GenBank/DDBJ databases">
        <title>Perkinsus olseni comparative genomics.</title>
        <authorList>
            <person name="Bogema D.R."/>
        </authorList>
    </citation>
    <scope>NUCLEOTIDE SEQUENCE [LARGE SCALE GENOMIC DNA]</scope>
    <source>
        <strain evidence="1">00978-12</strain>
    </source>
</reference>